<accession>A0A856MLK4</accession>
<name>A0A856MLK4_9CYAN</name>
<evidence type="ECO:0000313" key="2">
    <source>
        <dbReference type="Proteomes" id="UP000503129"/>
    </source>
</evidence>
<dbReference type="EMBL" id="CP030118">
    <property type="protein sequence ID" value="QDL11422.1"/>
    <property type="molecule type" value="Genomic_DNA"/>
</dbReference>
<evidence type="ECO:0000313" key="1">
    <source>
        <dbReference type="EMBL" id="QDL11422.1"/>
    </source>
</evidence>
<keyword evidence="2" id="KW-1185">Reference proteome</keyword>
<proteinExistence type="predicted"/>
<organism evidence="1 2">
    <name type="scientific">Brasilonema sennae CENA114</name>
    <dbReference type="NCBI Taxonomy" id="415709"/>
    <lineage>
        <taxon>Bacteria</taxon>
        <taxon>Bacillati</taxon>
        <taxon>Cyanobacteriota</taxon>
        <taxon>Cyanophyceae</taxon>
        <taxon>Nostocales</taxon>
        <taxon>Scytonemataceae</taxon>
        <taxon>Brasilonema</taxon>
        <taxon>Bromeliae group (in: Brasilonema)</taxon>
    </lineage>
</organism>
<dbReference type="Proteomes" id="UP000503129">
    <property type="component" value="Chromosome"/>
</dbReference>
<gene>
    <name evidence="1" type="ORF">DP114_29135</name>
</gene>
<dbReference type="KEGG" id="bsen:DP114_29135"/>
<reference evidence="1 2" key="1">
    <citation type="submission" date="2018-06" db="EMBL/GenBank/DDBJ databases">
        <title>Comparative genomics of Brasilonema spp. strains.</title>
        <authorList>
            <person name="Alvarenga D.O."/>
            <person name="Fiore M.F."/>
            <person name="Varani A.M."/>
        </authorList>
    </citation>
    <scope>NUCLEOTIDE SEQUENCE [LARGE SCALE GENOMIC DNA]</scope>
    <source>
        <strain evidence="1 2">CENA114</strain>
    </source>
</reference>
<dbReference type="AlphaFoldDB" id="A0A856MLK4"/>
<protein>
    <submittedName>
        <fullName evidence="1">Uncharacterized protein</fullName>
    </submittedName>
</protein>
<sequence>MKLLVQSKYSFLSKCFKDYFDKSQKSLDFKNLMHLGKLYSDSLAVEEEKSIFTSFLSTN</sequence>